<keyword evidence="6" id="KW-0812">Transmembrane</keyword>
<keyword evidence="7 10" id="KW-0653">Protein transport</keyword>
<evidence type="ECO:0000259" key="12">
    <source>
        <dbReference type="Pfam" id="PF12693"/>
    </source>
</evidence>
<feature type="domain" description="GspL periplasmic" evidence="12">
    <location>
        <begin position="262"/>
        <end position="416"/>
    </location>
</feature>
<dbReference type="InterPro" id="IPR043129">
    <property type="entry name" value="ATPase_NBD"/>
</dbReference>
<evidence type="ECO:0000256" key="4">
    <source>
        <dbReference type="ARBA" id="ARBA00022475"/>
    </source>
</evidence>
<dbReference type="PIRSF" id="PIRSF015761">
    <property type="entry name" value="Protein_L"/>
    <property type="match status" value="1"/>
</dbReference>
<dbReference type="Pfam" id="PF12693">
    <property type="entry name" value="GspL_C"/>
    <property type="match status" value="1"/>
</dbReference>
<accession>A0ABV1RHP8</accession>
<evidence type="ECO:0000256" key="3">
    <source>
        <dbReference type="ARBA" id="ARBA00022448"/>
    </source>
</evidence>
<dbReference type="EMBL" id="JBELOE010000211">
    <property type="protein sequence ID" value="MER2492405.1"/>
    <property type="molecule type" value="Genomic_DNA"/>
</dbReference>
<gene>
    <name evidence="13" type="primary">gspL</name>
    <name evidence="13" type="ORF">ABS311_10990</name>
</gene>
<keyword evidence="8" id="KW-1133">Transmembrane helix</keyword>
<dbReference type="Gene3D" id="3.30.420.370">
    <property type="match status" value="1"/>
</dbReference>
<keyword evidence="14" id="KW-1185">Reference proteome</keyword>
<protein>
    <recommendedName>
        <fullName evidence="10">Type II secretion system protein L</fullName>
        <shortName evidence="10">T2SS protein L</shortName>
    </recommendedName>
</protein>
<feature type="domain" description="GspL cytoplasmic actin-ATPase-like" evidence="11">
    <location>
        <begin position="5"/>
        <end position="253"/>
    </location>
</feature>
<organism evidence="13 14">
    <name type="scientific">Catenovulum sediminis</name>
    <dbReference type="NCBI Taxonomy" id="1740262"/>
    <lineage>
        <taxon>Bacteria</taxon>
        <taxon>Pseudomonadati</taxon>
        <taxon>Pseudomonadota</taxon>
        <taxon>Gammaproteobacteria</taxon>
        <taxon>Alteromonadales</taxon>
        <taxon>Alteromonadaceae</taxon>
        <taxon>Catenovulum</taxon>
    </lineage>
</organism>
<keyword evidence="3 10" id="KW-0813">Transport</keyword>
<dbReference type="RefSeq" id="WP_350401922.1">
    <property type="nucleotide sequence ID" value="NZ_JBELOE010000211.1"/>
</dbReference>
<sequence length="417" mass="46341">MSEQLLIRLASQAEQAIHWMLWSDSEQEIIASGALAHADDLASLQERVNVRNAVAVVPSADISLRKVETPARPSRQFIQALPYMLEEDLASDVDELFFAPGSRSQKAELHYMQVAAVSQQKMQNWLAWLEQAGIKCQKILPDCLLLPYQENSISVLQVGDDWLIRHAEFDGVSCQTEELEFWLTLLAKECANSRSANTEESAEISIVHYSPLPENINLQPYTCQAGDYLPPLQILIAELNKQTFNLRQGQFQFKKDSSQFVKIWRNAAIIAAVALSVNIANKAVTVYQLQAQADALDAQIKQAYVSVFPNGRNLSSTMIQKQLKSKLKTSGGSSDQISFLALIEASAVAFSQVPDLKPENIRFDIKRGEIRLNASASNFQSFEKFRAAAEQNQLQVEQGSLNNQGSQVVGAISIRSV</sequence>
<evidence type="ECO:0000256" key="8">
    <source>
        <dbReference type="ARBA" id="ARBA00022989"/>
    </source>
</evidence>
<reference evidence="13 14" key="1">
    <citation type="submission" date="2024-06" db="EMBL/GenBank/DDBJ databases">
        <authorList>
            <person name="Chen R.Y."/>
        </authorList>
    </citation>
    <scope>NUCLEOTIDE SEQUENCE [LARGE SCALE GENOMIC DNA]</scope>
    <source>
        <strain evidence="13 14">D2</strain>
    </source>
</reference>
<dbReference type="Gene3D" id="3.30.1360.100">
    <property type="entry name" value="General secretion pathway protein M, EpsM"/>
    <property type="match status" value="1"/>
</dbReference>
<keyword evidence="5" id="KW-0997">Cell inner membrane</keyword>
<dbReference type="Pfam" id="PF05134">
    <property type="entry name" value="T2SSL"/>
    <property type="match status" value="1"/>
</dbReference>
<name>A0ABV1RHP8_9ALTE</name>
<evidence type="ECO:0000256" key="2">
    <source>
        <dbReference type="ARBA" id="ARBA00005318"/>
    </source>
</evidence>
<evidence type="ECO:0000256" key="6">
    <source>
        <dbReference type="ARBA" id="ARBA00022692"/>
    </source>
</evidence>
<dbReference type="SUPFAM" id="SSF53067">
    <property type="entry name" value="Actin-like ATPase domain"/>
    <property type="match status" value="2"/>
</dbReference>
<evidence type="ECO:0000313" key="14">
    <source>
        <dbReference type="Proteomes" id="UP001467690"/>
    </source>
</evidence>
<dbReference type="CDD" id="cd24017">
    <property type="entry name" value="ASKHA_T2SSL_N"/>
    <property type="match status" value="1"/>
</dbReference>
<dbReference type="InterPro" id="IPR025691">
    <property type="entry name" value="GspL_pp_dom"/>
</dbReference>
<evidence type="ECO:0000256" key="7">
    <source>
        <dbReference type="ARBA" id="ARBA00022927"/>
    </source>
</evidence>
<comment type="similarity">
    <text evidence="2 10">Belongs to the GSP L family.</text>
</comment>
<proteinExistence type="inferred from homology"/>
<evidence type="ECO:0000256" key="10">
    <source>
        <dbReference type="PIRNR" id="PIRNR015761"/>
    </source>
</evidence>
<comment type="function">
    <text evidence="10">Inner membrane component of the type II secretion system required for the energy-dependent secretion of extracellular factors such as proteases and toxins from the periplasm.</text>
</comment>
<evidence type="ECO:0000313" key="13">
    <source>
        <dbReference type="EMBL" id="MER2492405.1"/>
    </source>
</evidence>
<evidence type="ECO:0000256" key="9">
    <source>
        <dbReference type="ARBA" id="ARBA00023136"/>
    </source>
</evidence>
<dbReference type="NCBIfam" id="TIGR01709">
    <property type="entry name" value="typeII_sec_gspL"/>
    <property type="match status" value="1"/>
</dbReference>
<comment type="subcellular location">
    <subcellularLocation>
        <location evidence="1">Cell inner membrane</location>
        <topology evidence="1">Single-pass membrane protein</topology>
    </subcellularLocation>
</comment>
<evidence type="ECO:0000259" key="11">
    <source>
        <dbReference type="Pfam" id="PF05134"/>
    </source>
</evidence>
<keyword evidence="4" id="KW-1003">Cell membrane</keyword>
<keyword evidence="9" id="KW-0472">Membrane</keyword>
<dbReference type="Gene3D" id="3.30.420.380">
    <property type="match status" value="1"/>
</dbReference>
<dbReference type="InterPro" id="IPR024230">
    <property type="entry name" value="GspL_cyto_dom"/>
</dbReference>
<comment type="caution">
    <text evidence="13">The sequence shown here is derived from an EMBL/GenBank/DDBJ whole genome shotgun (WGS) entry which is preliminary data.</text>
</comment>
<evidence type="ECO:0000256" key="1">
    <source>
        <dbReference type="ARBA" id="ARBA00004377"/>
    </source>
</evidence>
<dbReference type="Proteomes" id="UP001467690">
    <property type="component" value="Unassembled WGS sequence"/>
</dbReference>
<dbReference type="InterPro" id="IPR007812">
    <property type="entry name" value="T2SS_protein-GspL"/>
</dbReference>
<evidence type="ECO:0000256" key="5">
    <source>
        <dbReference type="ARBA" id="ARBA00022519"/>
    </source>
</evidence>